<dbReference type="EMBL" id="JWZT01001996">
    <property type="protein sequence ID" value="KII70674.1"/>
    <property type="molecule type" value="Genomic_DNA"/>
</dbReference>
<accession>A0A0C2IYT3</accession>
<keyword evidence="3 5" id="KW-0949">S-adenosyl-L-methionine</keyword>
<comment type="pathway">
    <text evidence="5">Cofactor biosynthesis; ubiquinone biosynthesis.</text>
</comment>
<dbReference type="InterPro" id="IPR029063">
    <property type="entry name" value="SAM-dependent_MTases_sf"/>
</dbReference>
<evidence type="ECO:0000256" key="3">
    <source>
        <dbReference type="ARBA" id="ARBA00022691"/>
    </source>
</evidence>
<evidence type="ECO:0000256" key="5">
    <source>
        <dbReference type="HAMAP-Rule" id="MF_03191"/>
    </source>
</evidence>
<comment type="similarity">
    <text evidence="5">Belongs to the class I-like SAM-binding methyltransferase superfamily. MenG/UbiE family.</text>
</comment>
<dbReference type="Pfam" id="PF01209">
    <property type="entry name" value="Ubie_methyltran"/>
    <property type="match status" value="1"/>
</dbReference>
<dbReference type="InterPro" id="IPR004033">
    <property type="entry name" value="UbiE/COQ5_MeTrFase"/>
</dbReference>
<evidence type="ECO:0000313" key="7">
    <source>
        <dbReference type="Proteomes" id="UP000031668"/>
    </source>
</evidence>
<dbReference type="GO" id="GO:0008425">
    <property type="term" value="F:2-methoxy-6-polyprenyl-1,4-benzoquinol methyltransferase activity"/>
    <property type="evidence" value="ECO:0007669"/>
    <property type="project" value="UniProtKB-UniRule"/>
</dbReference>
<dbReference type="InterPro" id="IPR023576">
    <property type="entry name" value="UbiE/COQ5_MeTrFase_CS"/>
</dbReference>
<dbReference type="OMA" id="MNDVMSM"/>
<dbReference type="HAMAP" id="MF_01813">
    <property type="entry name" value="MenG_UbiE_methyltr"/>
    <property type="match status" value="1"/>
</dbReference>
<keyword evidence="1 5" id="KW-0489">Methyltransferase</keyword>
<dbReference type="PROSITE" id="PS51608">
    <property type="entry name" value="SAM_MT_UBIE"/>
    <property type="match status" value="1"/>
</dbReference>
<keyword evidence="5" id="KW-0472">Membrane</keyword>
<dbReference type="GO" id="GO:0032259">
    <property type="term" value="P:methylation"/>
    <property type="evidence" value="ECO:0007669"/>
    <property type="project" value="UniProtKB-KW"/>
</dbReference>
<sequence>MLLLRRTVRLLRFESTHFGFKEVDLDQKQIEVDSVFTRVAKKYDLMNDLMSFYQHRCWKNQFVGQLNPKYDQSVLDLAAGTGDIAFRVADKMAIDWKQRGEQKPFRIDHKGRIVASDINADMLEVAKKRAQTLGIQGFEWLVADSSKLPLDSNTFDAVTISFGLRNCPEPEKVLTEALRVLKPNGRFMCLEFSKPKNKYISKYGIYFNVIPIMGEVIASDWNAYRYLVESIRVWHTKEDLCHLMIKMGFSRVSAEELSFGIVCIHQGFKNSNSK</sequence>
<evidence type="ECO:0000256" key="4">
    <source>
        <dbReference type="ARBA" id="ARBA00046387"/>
    </source>
</evidence>
<dbReference type="NCBIfam" id="TIGR01934">
    <property type="entry name" value="MenG_MenH_UbiE"/>
    <property type="match status" value="1"/>
</dbReference>
<proteinExistence type="inferred from homology"/>
<dbReference type="PANTHER" id="PTHR43591:SF24">
    <property type="entry name" value="2-METHOXY-6-POLYPRENYL-1,4-BENZOQUINOL METHYLASE, MITOCHONDRIAL"/>
    <property type="match status" value="1"/>
</dbReference>
<evidence type="ECO:0000313" key="6">
    <source>
        <dbReference type="EMBL" id="KII70674.1"/>
    </source>
</evidence>
<dbReference type="OrthoDB" id="6019486at2759"/>
<keyword evidence="2 5" id="KW-0808">Transferase</keyword>
<feature type="binding site" evidence="5">
    <location>
        <position position="81"/>
    </location>
    <ligand>
        <name>S-adenosyl-L-methionine</name>
        <dbReference type="ChEBI" id="CHEBI:59789"/>
    </ligand>
</feature>
<dbReference type="CDD" id="cd02440">
    <property type="entry name" value="AdoMet_MTases"/>
    <property type="match status" value="1"/>
</dbReference>
<dbReference type="PROSITE" id="PS01183">
    <property type="entry name" value="UBIE_1"/>
    <property type="match status" value="1"/>
</dbReference>
<dbReference type="Proteomes" id="UP000031668">
    <property type="component" value="Unassembled WGS sequence"/>
</dbReference>
<dbReference type="PANTHER" id="PTHR43591">
    <property type="entry name" value="METHYLTRANSFERASE"/>
    <property type="match status" value="1"/>
</dbReference>
<comment type="catalytic activity">
    <reaction evidence="5">
        <text>a 2-methoxy-6-(all-trans-polyprenyl)benzene-1,4-diol + S-adenosyl-L-methionine = a 5-methoxy-2-methyl-3-(all-trans-polyprenyl)benzene-1,4-diol + S-adenosyl-L-homocysteine + H(+)</text>
        <dbReference type="Rhea" id="RHEA:28286"/>
        <dbReference type="Rhea" id="RHEA-COMP:10858"/>
        <dbReference type="Rhea" id="RHEA-COMP:10859"/>
        <dbReference type="ChEBI" id="CHEBI:15378"/>
        <dbReference type="ChEBI" id="CHEBI:57856"/>
        <dbReference type="ChEBI" id="CHEBI:59789"/>
        <dbReference type="ChEBI" id="CHEBI:84166"/>
        <dbReference type="ChEBI" id="CHEBI:84167"/>
        <dbReference type="EC" id="2.1.1.201"/>
    </reaction>
</comment>
<dbReference type="EC" id="2.1.1.201" evidence="5"/>
<evidence type="ECO:0000256" key="1">
    <source>
        <dbReference type="ARBA" id="ARBA00022603"/>
    </source>
</evidence>
<reference evidence="6 7" key="1">
    <citation type="journal article" date="2014" name="Genome Biol. Evol.">
        <title>The genome of the myxosporean Thelohanellus kitauei shows adaptations to nutrient acquisition within its fish host.</title>
        <authorList>
            <person name="Yang Y."/>
            <person name="Xiong J."/>
            <person name="Zhou Z."/>
            <person name="Huo F."/>
            <person name="Miao W."/>
            <person name="Ran C."/>
            <person name="Liu Y."/>
            <person name="Zhang J."/>
            <person name="Feng J."/>
            <person name="Wang M."/>
            <person name="Wang M."/>
            <person name="Wang L."/>
            <person name="Yao B."/>
        </authorList>
    </citation>
    <scope>NUCLEOTIDE SEQUENCE [LARGE SCALE GENOMIC DNA]</scope>
    <source>
        <strain evidence="6">Wuqing</strain>
    </source>
</reference>
<feature type="binding site" evidence="5">
    <location>
        <begin position="144"/>
        <end position="145"/>
    </location>
    <ligand>
        <name>S-adenosyl-L-methionine</name>
        <dbReference type="ChEBI" id="CHEBI:59789"/>
    </ligand>
</feature>
<gene>
    <name evidence="6" type="ORF">RF11_10604</name>
</gene>
<comment type="subcellular location">
    <subcellularLocation>
        <location evidence="5">Mitochondrion inner membrane</location>
        <topology evidence="5">Peripheral membrane protein</topology>
        <orientation evidence="5">Matrix side</orientation>
    </subcellularLocation>
</comment>
<comment type="function">
    <text evidence="5">Methyltransferase required for the conversion of 2-polyprenyl-6-methoxy-1,4-benzoquinol (DDMQH2) to 2-polyprenyl-3-methyl-6-methoxy-1,4-benzoquinol (DMQH2).</text>
</comment>
<name>A0A0C2IYT3_THEKT</name>
<dbReference type="SUPFAM" id="SSF53335">
    <property type="entry name" value="S-adenosyl-L-methionine-dependent methyltransferases"/>
    <property type="match status" value="1"/>
</dbReference>
<keyword evidence="7" id="KW-1185">Reference proteome</keyword>
<keyword evidence="5" id="KW-0496">Mitochondrion</keyword>
<dbReference type="AlphaFoldDB" id="A0A0C2IYT3"/>
<organism evidence="6 7">
    <name type="scientific">Thelohanellus kitauei</name>
    <name type="common">Myxosporean</name>
    <dbReference type="NCBI Taxonomy" id="669202"/>
    <lineage>
        <taxon>Eukaryota</taxon>
        <taxon>Metazoa</taxon>
        <taxon>Cnidaria</taxon>
        <taxon>Myxozoa</taxon>
        <taxon>Myxosporea</taxon>
        <taxon>Bivalvulida</taxon>
        <taxon>Platysporina</taxon>
        <taxon>Myxobolidae</taxon>
        <taxon>Thelohanellus</taxon>
    </lineage>
</organism>
<comment type="caution">
    <text evidence="6">The sequence shown here is derived from an EMBL/GenBank/DDBJ whole genome shotgun (WGS) entry which is preliminary data.</text>
</comment>
<feature type="binding site" evidence="5">
    <location>
        <position position="117"/>
    </location>
    <ligand>
        <name>S-adenosyl-L-methionine</name>
        <dbReference type="ChEBI" id="CHEBI:59789"/>
    </ligand>
</feature>
<evidence type="ECO:0000256" key="2">
    <source>
        <dbReference type="ARBA" id="ARBA00022679"/>
    </source>
</evidence>
<feature type="binding site" evidence="5">
    <location>
        <position position="161"/>
    </location>
    <ligand>
        <name>S-adenosyl-L-methionine</name>
        <dbReference type="ChEBI" id="CHEBI:59789"/>
    </ligand>
</feature>
<dbReference type="GO" id="GO:0031314">
    <property type="term" value="C:extrinsic component of mitochondrial inner membrane"/>
    <property type="evidence" value="ECO:0007669"/>
    <property type="project" value="UniProtKB-UniRule"/>
</dbReference>
<keyword evidence="5" id="KW-0999">Mitochondrion inner membrane</keyword>
<keyword evidence="5" id="KW-0831">Ubiquinone biosynthesis</keyword>
<dbReference type="Gene3D" id="3.40.50.150">
    <property type="entry name" value="Vaccinia Virus protein VP39"/>
    <property type="match status" value="1"/>
</dbReference>
<protein>
    <recommendedName>
        <fullName evidence="5">2-methoxy-6-polyprenyl-1,4-benzoquinol methylase, mitochondrial</fullName>
        <ecNumber evidence="5">2.1.1.201</ecNumber>
    </recommendedName>
    <alternativeName>
        <fullName evidence="5">Ubiquinone biosynthesis methyltransferase COQ5</fullName>
    </alternativeName>
</protein>
<comment type="subunit">
    <text evidence="4">Component of a multi-subunit COQ enzyme complex, composed of at least COQ3, COQ4, COQ5, COQ6, COQ7 and COQ9. Interacts with PYURF; the interaction is direct, stabilizes COQ5 protein and associates PYURF with COQ enzyme complex.</text>
</comment>
<dbReference type="UniPathway" id="UPA00232"/>